<protein>
    <submittedName>
        <fullName evidence="1">Uncharacterized protein</fullName>
    </submittedName>
</protein>
<dbReference type="PATRIC" id="fig|1638788.3.peg.1516"/>
<evidence type="ECO:0000313" key="1">
    <source>
        <dbReference type="EMBL" id="AKV66673.1"/>
    </source>
</evidence>
<dbReference type="InterPro" id="IPR047810">
    <property type="entry name" value="PatD-like"/>
</dbReference>
<name>A0A0K1RY28_9CHRO</name>
<gene>
    <name evidence="1" type="ORF">VL20_1514</name>
</gene>
<reference evidence="1 2" key="1">
    <citation type="journal article" date="2016" name="Stand. Genomic Sci.">
        <title>Complete genome sequence and genomic characterization of Microcystis panniformis FACHB 1757 by third-generation sequencing.</title>
        <authorList>
            <person name="Zhang J.Y."/>
            <person name="Guan R."/>
            <person name="Zhang H.J."/>
            <person name="Li H."/>
            <person name="Xiao P."/>
            <person name="Yu G.L."/>
            <person name="Du L."/>
            <person name="Cao D.M."/>
            <person name="Zhu B.C."/>
            <person name="Li R.H."/>
            <person name="Lu Z.H."/>
        </authorList>
    </citation>
    <scope>NUCLEOTIDE SEQUENCE [LARGE SCALE GENOMIC DNA]</scope>
    <source>
        <strain evidence="1 2">FACHB-1757</strain>
    </source>
</reference>
<dbReference type="NCBIfam" id="NF037954">
    <property type="entry name" value="het_cyst_PatD"/>
    <property type="match status" value="1"/>
</dbReference>
<dbReference type="Proteomes" id="UP000068167">
    <property type="component" value="Chromosome"/>
</dbReference>
<accession>A0A0K1RY28</accession>
<dbReference type="EMBL" id="CP011339">
    <property type="protein sequence ID" value="AKV66673.1"/>
    <property type="molecule type" value="Genomic_DNA"/>
</dbReference>
<dbReference type="KEGG" id="mpk:VL20_1514"/>
<keyword evidence="2" id="KW-1185">Reference proteome</keyword>
<organism evidence="1 2">
    <name type="scientific">Microcystis panniformis FACHB-1757</name>
    <dbReference type="NCBI Taxonomy" id="1638788"/>
    <lineage>
        <taxon>Bacteria</taxon>
        <taxon>Bacillati</taxon>
        <taxon>Cyanobacteriota</taxon>
        <taxon>Cyanophyceae</taxon>
        <taxon>Oscillatoriophycideae</taxon>
        <taxon>Chroococcales</taxon>
        <taxon>Microcystaceae</taxon>
        <taxon>Microcystis</taxon>
    </lineage>
</organism>
<sequence length="121" mass="14018">MYWMLPTNYHQAYKSLLRKLEDFSLALLDGDASTGLQSFQALQTCLEGEILSLNDDNFSPEVANRWRALQTELYRSWRLLETDWLFLASARQGREKRLQIISERVATLKGYCRVLLGSVVD</sequence>
<dbReference type="AlphaFoldDB" id="A0A0K1RY28"/>
<evidence type="ECO:0000313" key="2">
    <source>
        <dbReference type="Proteomes" id="UP000068167"/>
    </source>
</evidence>
<proteinExistence type="predicted"/>